<feature type="compositionally biased region" description="Basic residues" evidence="17">
    <location>
        <begin position="976"/>
        <end position="992"/>
    </location>
</feature>
<keyword evidence="16" id="KW-0863">Zinc-finger</keyword>
<evidence type="ECO:0000256" key="6">
    <source>
        <dbReference type="ARBA" id="ARBA00022566"/>
    </source>
</evidence>
<keyword evidence="10" id="KW-0142">cGMP-binding</keyword>
<dbReference type="InterPro" id="IPR013103">
    <property type="entry name" value="RVT_2"/>
</dbReference>
<dbReference type="GO" id="GO:0005516">
    <property type="term" value="F:calmodulin binding"/>
    <property type="evidence" value="ECO:0007669"/>
    <property type="project" value="UniProtKB-KW"/>
</dbReference>
<evidence type="ECO:0000256" key="8">
    <source>
        <dbReference type="ARBA" id="ARBA00022860"/>
    </source>
</evidence>
<dbReference type="GO" id="GO:0030553">
    <property type="term" value="F:cGMP binding"/>
    <property type="evidence" value="ECO:0007669"/>
    <property type="project" value="UniProtKB-KW"/>
</dbReference>
<evidence type="ECO:0000256" key="9">
    <source>
        <dbReference type="ARBA" id="ARBA00022989"/>
    </source>
</evidence>
<dbReference type="GO" id="GO:0003676">
    <property type="term" value="F:nucleic acid binding"/>
    <property type="evidence" value="ECO:0007669"/>
    <property type="project" value="InterPro"/>
</dbReference>
<evidence type="ECO:0000259" key="19">
    <source>
        <dbReference type="PROSITE" id="PS50042"/>
    </source>
</evidence>
<dbReference type="PROSITE" id="PS50994">
    <property type="entry name" value="INTEGRASE"/>
    <property type="match status" value="1"/>
</dbReference>
<keyword evidence="15" id="KW-0407">Ion channel</keyword>
<evidence type="ECO:0000256" key="2">
    <source>
        <dbReference type="ARBA" id="ARBA00010486"/>
    </source>
</evidence>
<keyword evidence="23" id="KW-1185">Reference proteome</keyword>
<proteinExistence type="inferred from homology"/>
<evidence type="ECO:0000256" key="18">
    <source>
        <dbReference type="SAM" id="Phobius"/>
    </source>
</evidence>
<keyword evidence="5" id="KW-0140">cGMP</keyword>
<keyword evidence="9 18" id="KW-1133">Transmembrane helix</keyword>
<dbReference type="SMART" id="SM00343">
    <property type="entry name" value="ZnF_C2HC"/>
    <property type="match status" value="1"/>
</dbReference>
<keyword evidence="13" id="KW-0114">cAMP</keyword>
<comment type="caution">
    <text evidence="22">The sequence shown here is derived from an EMBL/GenBank/DDBJ whole genome shotgun (WGS) entry which is preliminary data.</text>
</comment>
<dbReference type="InterPro" id="IPR018490">
    <property type="entry name" value="cNMP-bd_dom_sf"/>
</dbReference>
<dbReference type="InterPro" id="IPR025724">
    <property type="entry name" value="GAG-pre-integrase_dom"/>
</dbReference>
<dbReference type="InterPro" id="IPR012337">
    <property type="entry name" value="RNaseH-like_sf"/>
</dbReference>
<dbReference type="Pfam" id="PF25597">
    <property type="entry name" value="SH3_retrovirus"/>
    <property type="match status" value="1"/>
</dbReference>
<dbReference type="Pfam" id="PF22936">
    <property type="entry name" value="Pol_BBD"/>
    <property type="match status" value="1"/>
</dbReference>
<evidence type="ECO:0000256" key="15">
    <source>
        <dbReference type="ARBA" id="ARBA00023303"/>
    </source>
</evidence>
<evidence type="ECO:0000313" key="22">
    <source>
        <dbReference type="EMBL" id="KAE8700599.1"/>
    </source>
</evidence>
<comment type="subcellular location">
    <subcellularLocation>
        <location evidence="1">Cell membrane</location>
        <topology evidence="1">Multi-pass membrane protein</topology>
    </subcellularLocation>
</comment>
<evidence type="ECO:0000256" key="1">
    <source>
        <dbReference type="ARBA" id="ARBA00004651"/>
    </source>
</evidence>
<feature type="compositionally biased region" description="Low complexity" evidence="17">
    <location>
        <begin position="1639"/>
        <end position="1650"/>
    </location>
</feature>
<dbReference type="GO" id="GO:0008270">
    <property type="term" value="F:zinc ion binding"/>
    <property type="evidence" value="ECO:0007669"/>
    <property type="project" value="UniProtKB-KW"/>
</dbReference>
<dbReference type="SUPFAM" id="SSF81324">
    <property type="entry name" value="Voltage-gated potassium channels"/>
    <property type="match status" value="1"/>
</dbReference>
<dbReference type="PANTHER" id="PTHR45651:SF23">
    <property type="entry name" value="CYCLIC NUCLEOTIDE-GATED ION CHANNEL 8"/>
    <property type="match status" value="1"/>
</dbReference>
<name>A0A6A3ACL1_HIBSY</name>
<keyword evidence="10" id="KW-0547">Nucleotide-binding</keyword>
<feature type="transmembrane region" description="Helical" evidence="18">
    <location>
        <begin position="81"/>
        <end position="105"/>
    </location>
</feature>
<keyword evidence="16" id="KW-0862">Zinc</keyword>
<keyword evidence="12 18" id="KW-0472">Membrane</keyword>
<keyword evidence="4" id="KW-1003">Cell membrane</keyword>
<dbReference type="PANTHER" id="PTHR45651">
    <property type="entry name" value="CYCLIC NUCLEOTIDE-GATED ION CHANNEL 15-RELATED-RELATED"/>
    <property type="match status" value="1"/>
</dbReference>
<organism evidence="22 23">
    <name type="scientific">Hibiscus syriacus</name>
    <name type="common">Rose of Sharon</name>
    <dbReference type="NCBI Taxonomy" id="106335"/>
    <lineage>
        <taxon>Eukaryota</taxon>
        <taxon>Viridiplantae</taxon>
        <taxon>Streptophyta</taxon>
        <taxon>Embryophyta</taxon>
        <taxon>Tracheophyta</taxon>
        <taxon>Spermatophyta</taxon>
        <taxon>Magnoliopsida</taxon>
        <taxon>eudicotyledons</taxon>
        <taxon>Gunneridae</taxon>
        <taxon>Pentapetalae</taxon>
        <taxon>rosids</taxon>
        <taxon>malvids</taxon>
        <taxon>Malvales</taxon>
        <taxon>Malvaceae</taxon>
        <taxon>Malvoideae</taxon>
        <taxon>Hibiscus</taxon>
    </lineage>
</organism>
<dbReference type="SUPFAM" id="SSF53098">
    <property type="entry name" value="Ribonuclease H-like"/>
    <property type="match status" value="1"/>
</dbReference>
<evidence type="ECO:0000256" key="17">
    <source>
        <dbReference type="SAM" id="MobiDB-lite"/>
    </source>
</evidence>
<keyword evidence="7 18" id="KW-0812">Transmembrane</keyword>
<evidence type="ECO:0000259" key="20">
    <source>
        <dbReference type="PROSITE" id="PS50158"/>
    </source>
</evidence>
<evidence type="ECO:0000259" key="21">
    <source>
        <dbReference type="PROSITE" id="PS50994"/>
    </source>
</evidence>
<dbReference type="GO" id="GO:0015074">
    <property type="term" value="P:DNA integration"/>
    <property type="evidence" value="ECO:0007669"/>
    <property type="project" value="InterPro"/>
</dbReference>
<dbReference type="PROSITE" id="PS50158">
    <property type="entry name" value="ZF_CCHC"/>
    <property type="match status" value="1"/>
</dbReference>
<dbReference type="PROSITE" id="PS50096">
    <property type="entry name" value="IQ"/>
    <property type="match status" value="1"/>
</dbReference>
<reference evidence="22" key="1">
    <citation type="submission" date="2019-09" db="EMBL/GenBank/DDBJ databases">
        <title>Draft genome information of white flower Hibiscus syriacus.</title>
        <authorList>
            <person name="Kim Y.-M."/>
        </authorList>
    </citation>
    <scope>NUCLEOTIDE SEQUENCE [LARGE SCALE GENOMIC DNA]</scope>
    <source>
        <strain evidence="22">YM2019G1</strain>
    </source>
</reference>
<keyword evidence="11" id="KW-0406">Ion transport</keyword>
<dbReference type="InterPro" id="IPR001584">
    <property type="entry name" value="Integrase_cat-core"/>
</dbReference>
<feature type="region of interest" description="Disordered" evidence="17">
    <location>
        <begin position="533"/>
        <end position="583"/>
    </location>
</feature>
<dbReference type="EMBL" id="VEPZ02001028">
    <property type="protein sequence ID" value="KAE8700599.1"/>
    <property type="molecule type" value="Genomic_DNA"/>
</dbReference>
<feature type="domain" description="CCHC-type" evidence="20">
    <location>
        <begin position="1030"/>
        <end position="1045"/>
    </location>
</feature>
<dbReference type="Gene3D" id="2.60.120.10">
    <property type="entry name" value="Jelly Rolls"/>
    <property type="match status" value="1"/>
</dbReference>
<dbReference type="SUPFAM" id="SSF57756">
    <property type="entry name" value="Retrovirus zinc finger-like domains"/>
    <property type="match status" value="1"/>
</dbReference>
<dbReference type="Gene3D" id="1.10.287.630">
    <property type="entry name" value="Helix hairpin bin"/>
    <property type="match status" value="1"/>
</dbReference>
<evidence type="ECO:0000256" key="5">
    <source>
        <dbReference type="ARBA" id="ARBA00022535"/>
    </source>
</evidence>
<dbReference type="InterPro" id="IPR036875">
    <property type="entry name" value="Znf_CCHC_sf"/>
</dbReference>
<gene>
    <name evidence="22" type="ORF">F3Y22_tig00110556pilonHSYRG00386</name>
</gene>
<keyword evidence="8" id="KW-0112">Calmodulin-binding</keyword>
<dbReference type="CDD" id="cd00038">
    <property type="entry name" value="CAP_ED"/>
    <property type="match status" value="1"/>
</dbReference>
<dbReference type="Pfam" id="PF14223">
    <property type="entry name" value="Retrotran_gag_2"/>
    <property type="match status" value="1"/>
</dbReference>
<dbReference type="Proteomes" id="UP000436088">
    <property type="component" value="Unassembled WGS sequence"/>
</dbReference>
<dbReference type="InterPro" id="IPR057670">
    <property type="entry name" value="SH3_retrovirus"/>
</dbReference>
<dbReference type="SUPFAM" id="SSF51206">
    <property type="entry name" value="cAMP-binding domain-like"/>
    <property type="match status" value="1"/>
</dbReference>
<dbReference type="FunFam" id="1.10.287.630:FF:000003">
    <property type="entry name" value="Cyclic nucleotide-gated ion channel 1"/>
    <property type="match status" value="1"/>
</dbReference>
<keyword evidence="3" id="KW-0813">Transport</keyword>
<protein>
    <submittedName>
        <fullName evidence="22">Cyclic nucleotide-gated ion channel 8</fullName>
    </submittedName>
</protein>
<comment type="similarity">
    <text evidence="2">Belongs to the cyclic nucleotide-gated cation channel (TC 1.A.1.5) family.</text>
</comment>
<keyword evidence="14" id="KW-1071">Ligand-gated ion channel</keyword>
<feature type="compositionally biased region" description="Polar residues" evidence="17">
    <location>
        <begin position="996"/>
        <end position="1006"/>
    </location>
</feature>
<evidence type="ECO:0000313" key="23">
    <source>
        <dbReference type="Proteomes" id="UP000436088"/>
    </source>
</evidence>
<feature type="domain" description="Cyclic nucleotide-binding" evidence="19">
    <location>
        <begin position="1429"/>
        <end position="1513"/>
    </location>
</feature>
<feature type="compositionally biased region" description="Polar residues" evidence="17">
    <location>
        <begin position="957"/>
        <end position="968"/>
    </location>
</feature>
<dbReference type="Pfam" id="PF00098">
    <property type="entry name" value="zf-CCHC"/>
    <property type="match status" value="1"/>
</dbReference>
<dbReference type="GO" id="GO:0005216">
    <property type="term" value="F:monoatomic ion channel activity"/>
    <property type="evidence" value="ECO:0007669"/>
    <property type="project" value="InterPro"/>
</dbReference>
<evidence type="ECO:0000256" key="13">
    <source>
        <dbReference type="ARBA" id="ARBA00023149"/>
    </source>
</evidence>
<feature type="compositionally biased region" description="Basic and acidic residues" evidence="17">
    <location>
        <begin position="574"/>
        <end position="583"/>
    </location>
</feature>
<evidence type="ECO:0000256" key="3">
    <source>
        <dbReference type="ARBA" id="ARBA00022448"/>
    </source>
</evidence>
<accession>A0A6A3ACL1</accession>
<dbReference type="FunFam" id="2.60.120.10:FF:000024">
    <property type="entry name" value="Cyclic nucleotide-gated ion channel 1"/>
    <property type="match status" value="1"/>
</dbReference>
<feature type="transmembrane region" description="Helical" evidence="18">
    <location>
        <begin position="248"/>
        <end position="269"/>
    </location>
</feature>
<keyword evidence="6" id="KW-0116">cAMP-binding</keyword>
<dbReference type="Pfam" id="PF13976">
    <property type="entry name" value="gag_pre-integrs"/>
    <property type="match status" value="1"/>
</dbReference>
<evidence type="ECO:0000256" key="11">
    <source>
        <dbReference type="ARBA" id="ARBA00023065"/>
    </source>
</evidence>
<feature type="region of interest" description="Disordered" evidence="17">
    <location>
        <begin position="1636"/>
        <end position="1663"/>
    </location>
</feature>
<sequence>MSMASGAGGIKKCGFNVDGYKYREQGKKKASKKSFNIGMMTAPGGLLLLGRSLKSEVTRVVFPEDLKVSDKMIFDPQDKSILLWNRFFVVSCILSVSVDPLFFYLPNFDSRAHCLGIDVNLGVTTTTIRTIIDAFYFIRMGLQFRTAYIAPSSRVFGRGELVIDPAQIASRYLSRYFIVDFLSVLPLPQMVVWKYLHKTKGSEVWATKQALLIIVFVQYIPRFLRFVPLTSELKKTAGTFADSAWVGAAYYLLWYMLASHIVGAVWYLLAVERKDTCWRIACEESGKCNIDIAGPFDIPSLGGNRYYLTFIDDFSRKCWIYILKEKSEALEKLREFKAMSEKQSGQYLKILRSDRGGEYTSKLFEEFCKEHGIIHQLTARYTPQQNGVAERKNRTILDMARSMIKGKQLPRNFWAEAVRCAVYLLNRCPTKSVKYMTPNEAWSGQKPGVGHLKIFGCIAYAHVPEQTRKKLDDRGEKCIFIGYDERSKAYRLYNPLTKKIIISRDVEFDEADYWRWSEEEKKVEGLFFEDKDGDLINQDEQDDDQDPRQNLPSSSSSSSDASNIIEDPEASPTELRRSTRERKMPERYNDYELNNVSLFCLLVNSDPITYEEAVEDDKWRNAMDEEIASIERNDTWELTRQPEGHNPIGVKWVYKTKTNKEGNVEKYKARLVVKGYKQRQGIDYDEVFAPVARIETIRLLTAVAAQKGWKIYQMDVKSAFLNGYLEEEVYIEQPPGYIKKGHEDKVYRLKKALSTTIQMKALLGSQDCWDIIEDGYTEPENTAAEAALANEEKKVLKESRRKDKKALFFIFQGVDESTFEKISDAKTAKQAWEILQKSLQGVEKAKKVRLQTLRAEFEMLKMKNTENIDDYISRVKTVVNEMKRNGESLDDVRVMEKILRSLTRKFDYVVVAIEESKDLSQISIDELVGSLQAHEQKMKQNEDSENLEQALQSKMNVNEGKASSSYTQGRGNRGGYRGRYRGGRGTRGRGGRSHSTDQMSESNPTSGRGRGFRGRGRGRYQQGSKFQVQCYNCNKYGHYSYECRSAPKQEERNNVAAAEEEKIEKSHVFLTYKGNEEFKKNIWYLDNCASNHMCGQRELFVKLDETVHGRVTFGDDSHAEIKGKGKVMITQKNGEKKYISDVYYVPALKSNIISLGQLLEKGYEVQMKNRSLAIKNKEGELIAQADMTQNRLFTIDIESGEVMCIKTAIKDDSWLWHLRYGHLGFSGLKLLSKTSMVKGLPEINPPNQLCFPEWRRVRNKELDSRCALEDDDAPFNYGIYTRAIESEITSSSIFFPRFCFCLWWGLQNLSTLGQGLETSTYSGEVLFSIAIAIFGLILMALLIGNMQTYLQSLTVRLEEMRIKRRDSELWMHHRALPEDLKERVRRYDQYKWMETRGVDEENLVQSLPKDLRRDIKRHLCLNLVRRVPLFANMDERLLDAICERLKPSLYTEYTYIVREGDPVNEMLFVIRGRLESVTTDGGRSGFFNRGLLKEGDFCGEELLTWALDPKASSNLPLSTRTVMALTEVEAFALEAEELKFVSSQFRRLHSRQVQHTFRFYSQQWRTWAACFIQTAWRKHVKRKEAGLRRKEEEEENLDYIYDDQQALIDQTDSTAESHSLRATVFASRFAANIREQKGKGSTSSKSLLKVSKPKDPDFYDLDS</sequence>
<dbReference type="InterPro" id="IPR000595">
    <property type="entry name" value="cNMP-bd_dom"/>
</dbReference>
<dbReference type="SMART" id="SM00100">
    <property type="entry name" value="cNMP"/>
    <property type="match status" value="1"/>
</dbReference>
<dbReference type="InterPro" id="IPR005821">
    <property type="entry name" value="Ion_trans_dom"/>
</dbReference>
<dbReference type="InterPro" id="IPR001878">
    <property type="entry name" value="Znf_CCHC"/>
</dbReference>
<dbReference type="GO" id="GO:0005886">
    <property type="term" value="C:plasma membrane"/>
    <property type="evidence" value="ECO:0007669"/>
    <property type="project" value="UniProtKB-SubCell"/>
</dbReference>
<evidence type="ECO:0000256" key="16">
    <source>
        <dbReference type="PROSITE-ProRule" id="PRU00047"/>
    </source>
</evidence>
<feature type="domain" description="Integrase catalytic" evidence="21">
    <location>
        <begin position="280"/>
        <end position="446"/>
    </location>
</feature>
<dbReference type="Pfam" id="PF00665">
    <property type="entry name" value="rve"/>
    <property type="match status" value="1"/>
</dbReference>
<evidence type="ECO:0000256" key="14">
    <source>
        <dbReference type="ARBA" id="ARBA00023286"/>
    </source>
</evidence>
<keyword evidence="16" id="KW-0479">Metal-binding</keyword>
<dbReference type="InterPro" id="IPR014710">
    <property type="entry name" value="RmlC-like_jellyroll"/>
</dbReference>
<dbReference type="Pfam" id="PF07727">
    <property type="entry name" value="RVT_2"/>
    <property type="match status" value="1"/>
</dbReference>
<feature type="transmembrane region" description="Helical" evidence="18">
    <location>
        <begin position="1325"/>
        <end position="1343"/>
    </location>
</feature>
<evidence type="ECO:0000256" key="4">
    <source>
        <dbReference type="ARBA" id="ARBA00022475"/>
    </source>
</evidence>
<feature type="region of interest" description="Disordered" evidence="17">
    <location>
        <begin position="957"/>
        <end position="1018"/>
    </location>
</feature>
<evidence type="ECO:0000256" key="12">
    <source>
        <dbReference type="ARBA" id="ARBA00023136"/>
    </source>
</evidence>
<evidence type="ECO:0000256" key="7">
    <source>
        <dbReference type="ARBA" id="ARBA00022692"/>
    </source>
</evidence>
<dbReference type="InterPro" id="IPR036397">
    <property type="entry name" value="RNaseH_sf"/>
</dbReference>
<evidence type="ECO:0000256" key="10">
    <source>
        <dbReference type="ARBA" id="ARBA00022992"/>
    </source>
</evidence>
<dbReference type="Pfam" id="PF00520">
    <property type="entry name" value="Ion_trans"/>
    <property type="match status" value="2"/>
</dbReference>
<dbReference type="GO" id="GO:0030552">
    <property type="term" value="F:cAMP binding"/>
    <property type="evidence" value="ECO:0007669"/>
    <property type="project" value="UniProtKB-KW"/>
</dbReference>
<dbReference type="Pfam" id="PF00027">
    <property type="entry name" value="cNMP_binding"/>
    <property type="match status" value="1"/>
</dbReference>
<dbReference type="InterPro" id="IPR054722">
    <property type="entry name" value="PolX-like_BBD"/>
</dbReference>
<dbReference type="PROSITE" id="PS50042">
    <property type="entry name" value="CNMP_BINDING_3"/>
    <property type="match status" value="1"/>
</dbReference>
<dbReference type="Gene3D" id="3.30.420.10">
    <property type="entry name" value="Ribonuclease H-like superfamily/Ribonuclease H"/>
    <property type="match status" value="1"/>
</dbReference>